<dbReference type="AlphaFoldDB" id="A0AA43DXL9"/>
<evidence type="ECO:0000313" key="3">
    <source>
        <dbReference type="Proteomes" id="UP001162155"/>
    </source>
</evidence>
<organism evidence="2 3">
    <name type="scientific">Pseudomonas syringae pv. papulans</name>
    <dbReference type="NCBI Taxonomy" id="83963"/>
    <lineage>
        <taxon>Bacteria</taxon>
        <taxon>Pseudomonadati</taxon>
        <taxon>Pseudomonadota</taxon>
        <taxon>Gammaproteobacteria</taxon>
        <taxon>Pseudomonadales</taxon>
        <taxon>Pseudomonadaceae</taxon>
        <taxon>Pseudomonas</taxon>
        <taxon>Pseudomonas syringae</taxon>
    </lineage>
</organism>
<proteinExistence type="predicted"/>
<gene>
    <name evidence="2" type="ORF">JW322_20840</name>
</gene>
<name>A0AA43DXL9_PSESX</name>
<evidence type="ECO:0000256" key="1">
    <source>
        <dbReference type="SAM" id="MobiDB-lite"/>
    </source>
</evidence>
<comment type="caution">
    <text evidence="2">The sequence shown here is derived from an EMBL/GenBank/DDBJ whole genome shotgun (WGS) entry which is preliminary data.</text>
</comment>
<dbReference type="Proteomes" id="UP001162155">
    <property type="component" value="Unassembled WGS sequence"/>
</dbReference>
<protein>
    <submittedName>
        <fullName evidence="2">Uncharacterized protein</fullName>
    </submittedName>
</protein>
<dbReference type="EMBL" id="JAFFRZ010000001">
    <property type="protein sequence ID" value="MDH4624142.1"/>
    <property type="molecule type" value="Genomic_DNA"/>
</dbReference>
<sequence>MGTHYNCNARKQFYKECFLGVVHHTDVEARKGFERYAEYMTKPDEFMRLALPGYRCMGKGQLGPLPAGHRSGRPRSVENGVSQWV</sequence>
<evidence type="ECO:0000313" key="2">
    <source>
        <dbReference type="EMBL" id="MDH4624142.1"/>
    </source>
</evidence>
<reference evidence="2" key="1">
    <citation type="submission" date="2021-02" db="EMBL/GenBank/DDBJ databases">
        <title>Genome analysis of blister spot of apple pathogen from New York area.</title>
        <authorList>
            <person name="Kandel P."/>
            <person name="Hockett K.L."/>
            <person name="Santander R."/>
            <person name="Acimovic S."/>
        </authorList>
    </citation>
    <scope>NUCLEOTIDE SEQUENCE</scope>
    <source>
        <strain evidence="2">PSP1</strain>
    </source>
</reference>
<accession>A0AA43DXL9</accession>
<dbReference type="RefSeq" id="WP_044310492.1">
    <property type="nucleotide sequence ID" value="NZ_JAFFRY010000050.1"/>
</dbReference>
<feature type="region of interest" description="Disordered" evidence="1">
    <location>
        <begin position="64"/>
        <end position="85"/>
    </location>
</feature>